<dbReference type="AlphaFoldDB" id="A0A0Q0U9K3"/>
<name>A0A0Q0U9K3_9CORY</name>
<comment type="similarity">
    <text evidence="2">Belongs to the urea transporter family.</text>
</comment>
<evidence type="ECO:0000313" key="9">
    <source>
        <dbReference type="Proteomes" id="UP000050517"/>
    </source>
</evidence>
<feature type="transmembrane region" description="Helical" evidence="7">
    <location>
        <begin position="101"/>
        <end position="121"/>
    </location>
</feature>
<feature type="transmembrane region" description="Helical" evidence="7">
    <location>
        <begin position="207"/>
        <end position="228"/>
    </location>
</feature>
<dbReference type="PATRIC" id="fig|1544416.3.peg.1204"/>
<dbReference type="Pfam" id="PF03253">
    <property type="entry name" value="UT"/>
    <property type="match status" value="2"/>
</dbReference>
<evidence type="ECO:0000256" key="6">
    <source>
        <dbReference type="ARBA" id="ARBA00023136"/>
    </source>
</evidence>
<feature type="transmembrane region" description="Helical" evidence="7">
    <location>
        <begin position="265"/>
        <end position="284"/>
    </location>
</feature>
<gene>
    <name evidence="8" type="ORF">Cocul_01199</name>
</gene>
<comment type="subcellular location">
    <subcellularLocation>
        <location evidence="1">Cell membrane</location>
        <topology evidence="1">Multi-pass membrane protein</topology>
    </subcellularLocation>
</comment>
<evidence type="ECO:0000313" key="8">
    <source>
        <dbReference type="EMBL" id="KQB84398.1"/>
    </source>
</evidence>
<keyword evidence="3" id="KW-1003">Cell membrane</keyword>
<keyword evidence="6 7" id="KW-0472">Membrane</keyword>
<keyword evidence="4 7" id="KW-0812">Transmembrane</keyword>
<feature type="transmembrane region" description="Helical" evidence="7">
    <location>
        <begin position="34"/>
        <end position="55"/>
    </location>
</feature>
<evidence type="ECO:0000256" key="2">
    <source>
        <dbReference type="ARBA" id="ARBA00005914"/>
    </source>
</evidence>
<evidence type="ECO:0000256" key="7">
    <source>
        <dbReference type="SAM" id="Phobius"/>
    </source>
</evidence>
<accession>A0A0Q0U9K3</accession>
<dbReference type="InterPro" id="IPR029020">
    <property type="entry name" value="Ammonium/urea_transptr"/>
</dbReference>
<comment type="caution">
    <text evidence="8">The sequence shown here is derived from an EMBL/GenBank/DDBJ whole genome shotgun (WGS) entry which is preliminary data.</text>
</comment>
<dbReference type="OrthoDB" id="4412139at2"/>
<proteinExistence type="inferred from homology"/>
<evidence type="ECO:0000256" key="3">
    <source>
        <dbReference type="ARBA" id="ARBA00022475"/>
    </source>
</evidence>
<dbReference type="EMBL" id="LKST01000002">
    <property type="protein sequence ID" value="KQB84398.1"/>
    <property type="molecule type" value="Genomic_DNA"/>
</dbReference>
<reference evidence="8 9" key="1">
    <citation type="submission" date="2015-10" db="EMBL/GenBank/DDBJ databases">
        <title>Corynebacteirum lowii and Corynebacterium oculi species nova, derived from human clinical disease and and emended description of Corynebacterium mastiditis.</title>
        <authorList>
            <person name="Bernard K."/>
            <person name="Pacheco A.L."/>
            <person name="Mcdougall C."/>
            <person name="Burtx T."/>
            <person name="Weibe D."/>
            <person name="Tyler S."/>
            <person name="Olson A.B."/>
            <person name="Cnockaert M."/>
            <person name="Eguchi H."/>
            <person name="Kuwahara T."/>
            <person name="Nakayama-Imaohji H."/>
            <person name="Boudewijins M."/>
            <person name="Van Hoecke F."/>
            <person name="Bernier A.-M."/>
            <person name="Vandamme P."/>
        </authorList>
    </citation>
    <scope>NUCLEOTIDE SEQUENCE [LARGE SCALE GENOMIC DNA]</scope>
    <source>
        <strain evidence="8 9">NML 130210</strain>
    </source>
</reference>
<dbReference type="PANTHER" id="PTHR10464">
    <property type="entry name" value="UREA TRANSPORTER"/>
    <property type="match status" value="1"/>
</dbReference>
<dbReference type="GO" id="GO:0005886">
    <property type="term" value="C:plasma membrane"/>
    <property type="evidence" value="ECO:0007669"/>
    <property type="project" value="UniProtKB-SubCell"/>
</dbReference>
<protein>
    <submittedName>
        <fullName evidence="8">Urea transporter</fullName>
    </submittedName>
</protein>
<feature type="transmembrane region" description="Helical" evidence="7">
    <location>
        <begin position="234"/>
        <end position="253"/>
    </location>
</feature>
<dbReference type="PANTHER" id="PTHR10464:SF4">
    <property type="entry name" value="UREA TRANSPORTER"/>
    <property type="match status" value="1"/>
</dbReference>
<dbReference type="InterPro" id="IPR004937">
    <property type="entry name" value="Urea_transporter"/>
</dbReference>
<sequence length="311" mass="31261">MTSLLASLSQIYLVASWRAGLVIALALALVSPALAAGALGGAALGIGCFLVFSRVRRRWGGAAPSVTLIDAQLSPQARAGLLGYNGALIGALVMSRCGWSVAALGWSLLGVLGGVSVHALLERSLGRFPGNLGSGNAALPVLTAPFCLVGTALVVLLPPQAGTPVPCVAPGCAFLGIPAAFAQVSLGSGWLAGLSILAALASAAPRAAAWGVGAAVLTLPVLFLIPVADFAGGAWSYCAALVGIALGATFAGEPDEGAGGWRHRVIPVIAAVAFALLIQAAFLWAGWPVLTWPFVLSTWVALAVEGLRYGR</sequence>
<keyword evidence="5 7" id="KW-1133">Transmembrane helix</keyword>
<feature type="transmembrane region" description="Helical" evidence="7">
    <location>
        <begin position="133"/>
        <end position="157"/>
    </location>
</feature>
<dbReference type="GO" id="GO:0015204">
    <property type="term" value="F:urea transmembrane transporter activity"/>
    <property type="evidence" value="ECO:0007669"/>
    <property type="project" value="InterPro"/>
</dbReference>
<evidence type="ECO:0000256" key="1">
    <source>
        <dbReference type="ARBA" id="ARBA00004651"/>
    </source>
</evidence>
<evidence type="ECO:0000256" key="5">
    <source>
        <dbReference type="ARBA" id="ARBA00022989"/>
    </source>
</evidence>
<dbReference type="STRING" id="1544416.Cocul_01199"/>
<dbReference type="Proteomes" id="UP000050517">
    <property type="component" value="Unassembled WGS sequence"/>
</dbReference>
<organism evidence="8 9">
    <name type="scientific">Corynebacterium oculi</name>
    <dbReference type="NCBI Taxonomy" id="1544416"/>
    <lineage>
        <taxon>Bacteria</taxon>
        <taxon>Bacillati</taxon>
        <taxon>Actinomycetota</taxon>
        <taxon>Actinomycetes</taxon>
        <taxon>Mycobacteriales</taxon>
        <taxon>Corynebacteriaceae</taxon>
        <taxon>Corynebacterium</taxon>
    </lineage>
</organism>
<dbReference type="RefSeq" id="WP_055122332.1">
    <property type="nucleotide sequence ID" value="NZ_LKST01000002.1"/>
</dbReference>
<dbReference type="Gene3D" id="1.10.3430.10">
    <property type="entry name" value="Ammonium transporter AmtB like domains"/>
    <property type="match status" value="2"/>
</dbReference>
<keyword evidence="9" id="KW-1185">Reference proteome</keyword>
<evidence type="ECO:0000256" key="4">
    <source>
        <dbReference type="ARBA" id="ARBA00022692"/>
    </source>
</evidence>